<dbReference type="GO" id="GO:0042981">
    <property type="term" value="P:regulation of apoptotic process"/>
    <property type="evidence" value="ECO:0007669"/>
    <property type="project" value="TreeGrafter"/>
</dbReference>
<dbReference type="GO" id="GO:0016579">
    <property type="term" value="P:protein deubiquitination"/>
    <property type="evidence" value="ECO:0007669"/>
    <property type="project" value="InterPro"/>
</dbReference>
<evidence type="ECO:0000313" key="3">
    <source>
        <dbReference type="Proteomes" id="UP000018467"/>
    </source>
</evidence>
<dbReference type="GO" id="GO:0005634">
    <property type="term" value="C:nucleus"/>
    <property type="evidence" value="ECO:0007669"/>
    <property type="project" value="TreeGrafter"/>
</dbReference>
<dbReference type="InterPro" id="IPR050164">
    <property type="entry name" value="Peptidase_C19"/>
</dbReference>
<dbReference type="AlphaFoldDB" id="A0A3B1JQE2"/>
<dbReference type="InterPro" id="IPR028889">
    <property type="entry name" value="USP"/>
</dbReference>
<dbReference type="PROSITE" id="PS00973">
    <property type="entry name" value="USP_2"/>
    <property type="match status" value="1"/>
</dbReference>
<dbReference type="Pfam" id="PF00443">
    <property type="entry name" value="UCH"/>
    <property type="match status" value="1"/>
</dbReference>
<dbReference type="GO" id="GO:0005829">
    <property type="term" value="C:cytosol"/>
    <property type="evidence" value="ECO:0007669"/>
    <property type="project" value="TreeGrafter"/>
</dbReference>
<dbReference type="InParanoid" id="A0A3B1JQE2"/>
<dbReference type="PANTHER" id="PTHR24006">
    <property type="entry name" value="UBIQUITIN CARBOXYL-TERMINAL HYDROLASE"/>
    <property type="match status" value="1"/>
</dbReference>
<name>A0A3B1JQE2_ASTMX</name>
<dbReference type="InterPro" id="IPR018200">
    <property type="entry name" value="USP_CS"/>
</dbReference>
<feature type="domain" description="USP" evidence="1">
    <location>
        <begin position="1"/>
        <end position="82"/>
    </location>
</feature>
<dbReference type="Gene3D" id="3.90.70.10">
    <property type="entry name" value="Cysteine proteinases"/>
    <property type="match status" value="1"/>
</dbReference>
<sequence>MRPFMSQSHGEPQVYGLYAVLVHSGFSCHAGHYYFNLYMKCVLLLLFQASNGQWYQMNDASVSVSDIRSVLNQQAYLLFYVR</sequence>
<organism evidence="2 3">
    <name type="scientific">Astyanax mexicanus</name>
    <name type="common">Blind cave fish</name>
    <name type="synonym">Astyanax fasciatus mexicanus</name>
    <dbReference type="NCBI Taxonomy" id="7994"/>
    <lineage>
        <taxon>Eukaryota</taxon>
        <taxon>Metazoa</taxon>
        <taxon>Chordata</taxon>
        <taxon>Craniata</taxon>
        <taxon>Vertebrata</taxon>
        <taxon>Euteleostomi</taxon>
        <taxon>Actinopterygii</taxon>
        <taxon>Neopterygii</taxon>
        <taxon>Teleostei</taxon>
        <taxon>Ostariophysi</taxon>
        <taxon>Characiformes</taxon>
        <taxon>Characoidei</taxon>
        <taxon>Acestrorhamphidae</taxon>
        <taxon>Acestrorhamphinae</taxon>
        <taxon>Astyanax</taxon>
    </lineage>
</organism>
<protein>
    <recommendedName>
        <fullName evidence="1">USP domain-containing protein</fullName>
    </recommendedName>
</protein>
<dbReference type="PROSITE" id="PS50235">
    <property type="entry name" value="USP_3"/>
    <property type="match status" value="1"/>
</dbReference>
<dbReference type="PANTHER" id="PTHR24006:SF727">
    <property type="entry name" value="UBIQUITIN CARBOXYL-TERMINAL HYDROLASE 42"/>
    <property type="match status" value="1"/>
</dbReference>
<dbReference type="GO" id="GO:0004843">
    <property type="term" value="F:cysteine-type deubiquitinase activity"/>
    <property type="evidence" value="ECO:0007669"/>
    <property type="project" value="InterPro"/>
</dbReference>
<accession>A0A3B1JQE2</accession>
<dbReference type="InterPro" id="IPR001394">
    <property type="entry name" value="Peptidase_C19_UCH"/>
</dbReference>
<proteinExistence type="predicted"/>
<evidence type="ECO:0000259" key="1">
    <source>
        <dbReference type="PROSITE" id="PS50235"/>
    </source>
</evidence>
<dbReference type="Ensembl" id="ENSAMXT00000043000.1">
    <property type="protein sequence ID" value="ENSAMXP00000043966.1"/>
    <property type="gene ID" value="ENSAMXG00000032580.1"/>
</dbReference>
<reference evidence="2" key="3">
    <citation type="submission" date="2025-08" db="UniProtKB">
        <authorList>
            <consortium name="Ensembl"/>
        </authorList>
    </citation>
    <scope>IDENTIFICATION</scope>
</reference>
<reference evidence="3" key="2">
    <citation type="journal article" date="2014" name="Nat. Commun.">
        <title>The cavefish genome reveals candidate genes for eye loss.</title>
        <authorList>
            <person name="McGaugh S.E."/>
            <person name="Gross J.B."/>
            <person name="Aken B."/>
            <person name="Blin M."/>
            <person name="Borowsky R."/>
            <person name="Chalopin D."/>
            <person name="Hinaux H."/>
            <person name="Jeffery W.R."/>
            <person name="Keene A."/>
            <person name="Ma L."/>
            <person name="Minx P."/>
            <person name="Murphy D."/>
            <person name="O'Quin K.E."/>
            <person name="Retaux S."/>
            <person name="Rohner N."/>
            <person name="Searle S.M."/>
            <person name="Stahl B.A."/>
            <person name="Tabin C."/>
            <person name="Volff J.N."/>
            <person name="Yoshizawa M."/>
            <person name="Warren W.C."/>
        </authorList>
    </citation>
    <scope>NUCLEOTIDE SEQUENCE [LARGE SCALE GENOMIC DNA]</scope>
    <source>
        <strain evidence="3">female</strain>
    </source>
</reference>
<reference evidence="3" key="1">
    <citation type="submission" date="2013-03" db="EMBL/GenBank/DDBJ databases">
        <authorList>
            <person name="Jeffery W."/>
            <person name="Warren W."/>
            <person name="Wilson R.K."/>
        </authorList>
    </citation>
    <scope>NUCLEOTIDE SEQUENCE</scope>
    <source>
        <strain evidence="3">female</strain>
    </source>
</reference>
<dbReference type="InterPro" id="IPR038765">
    <property type="entry name" value="Papain-like_cys_pep_sf"/>
</dbReference>
<evidence type="ECO:0000313" key="2">
    <source>
        <dbReference type="Ensembl" id="ENSAMXP00000043966.1"/>
    </source>
</evidence>
<keyword evidence="3" id="KW-1185">Reference proteome</keyword>
<dbReference type="GeneTree" id="ENSGT00940000154596"/>
<reference evidence="2" key="4">
    <citation type="submission" date="2025-09" db="UniProtKB">
        <authorList>
            <consortium name="Ensembl"/>
        </authorList>
    </citation>
    <scope>IDENTIFICATION</scope>
</reference>
<dbReference type="Proteomes" id="UP000018467">
    <property type="component" value="Unassembled WGS sequence"/>
</dbReference>
<dbReference type="SUPFAM" id="SSF54001">
    <property type="entry name" value="Cysteine proteinases"/>
    <property type="match status" value="1"/>
</dbReference>
<dbReference type="PROSITE" id="PS51257">
    <property type="entry name" value="PROKAR_LIPOPROTEIN"/>
    <property type="match status" value="1"/>
</dbReference>
<dbReference type="STRING" id="7994.ENSAMXP00000043966"/>
<dbReference type="Bgee" id="ENSAMXG00000032580">
    <property type="expression patterns" value="Expressed in camera-type eye and 14 other cell types or tissues"/>
</dbReference>